<evidence type="ECO:0000259" key="1">
    <source>
        <dbReference type="PROSITE" id="PS51071"/>
    </source>
</evidence>
<dbReference type="PROSITE" id="PS51071">
    <property type="entry name" value="HTH_RPIR"/>
    <property type="match status" value="1"/>
</dbReference>
<dbReference type="PROSITE" id="PS51464">
    <property type="entry name" value="SIS"/>
    <property type="match status" value="1"/>
</dbReference>
<keyword evidence="3" id="KW-0238">DNA-binding</keyword>
<feature type="domain" description="HTH rpiR-type" evidence="1">
    <location>
        <begin position="9"/>
        <end position="86"/>
    </location>
</feature>
<dbReference type="GO" id="GO:0003677">
    <property type="term" value="F:DNA binding"/>
    <property type="evidence" value="ECO:0007669"/>
    <property type="project" value="UniProtKB-KW"/>
</dbReference>
<dbReference type="PANTHER" id="PTHR30514">
    <property type="entry name" value="GLUCOKINASE"/>
    <property type="match status" value="1"/>
</dbReference>
<comment type="caution">
    <text evidence="3">The sequence shown here is derived from an EMBL/GenBank/DDBJ whole genome shotgun (WGS) entry which is preliminary data.</text>
</comment>
<organism evidence="3 4">
    <name type="scientific">Nonomuraea roseoviolacea subsp. carminata</name>
    <dbReference type="NCBI Taxonomy" id="160689"/>
    <lineage>
        <taxon>Bacteria</taxon>
        <taxon>Bacillati</taxon>
        <taxon>Actinomycetota</taxon>
        <taxon>Actinomycetes</taxon>
        <taxon>Streptosporangiales</taxon>
        <taxon>Streptosporangiaceae</taxon>
        <taxon>Nonomuraea</taxon>
    </lineage>
</organism>
<dbReference type="Gene3D" id="3.40.50.10490">
    <property type="entry name" value="Glucose-6-phosphate isomerase like protein, domain 1"/>
    <property type="match status" value="1"/>
</dbReference>
<dbReference type="InterPro" id="IPR036388">
    <property type="entry name" value="WH-like_DNA-bd_sf"/>
</dbReference>
<dbReference type="RefSeq" id="WP_253768842.1">
    <property type="nucleotide sequence ID" value="NZ_BAAAVE010000031.1"/>
</dbReference>
<dbReference type="SUPFAM" id="SSF53697">
    <property type="entry name" value="SIS domain"/>
    <property type="match status" value="1"/>
</dbReference>
<evidence type="ECO:0000313" key="3">
    <source>
        <dbReference type="EMBL" id="MCP2346554.1"/>
    </source>
</evidence>
<evidence type="ECO:0000259" key="2">
    <source>
        <dbReference type="PROSITE" id="PS51464"/>
    </source>
</evidence>
<dbReference type="InterPro" id="IPR000281">
    <property type="entry name" value="HTH_RpiR"/>
</dbReference>
<proteinExistence type="predicted"/>
<dbReference type="InterPro" id="IPR047640">
    <property type="entry name" value="RpiR-like"/>
</dbReference>
<dbReference type="Pfam" id="PF01380">
    <property type="entry name" value="SIS"/>
    <property type="match status" value="1"/>
</dbReference>
<gene>
    <name evidence="3" type="ORF">HD595_002676</name>
</gene>
<accession>A0ABT1JYS3</accession>
<evidence type="ECO:0000313" key="4">
    <source>
        <dbReference type="Proteomes" id="UP001320766"/>
    </source>
</evidence>
<dbReference type="InterPro" id="IPR046348">
    <property type="entry name" value="SIS_dom_sf"/>
</dbReference>
<dbReference type="InterPro" id="IPR001347">
    <property type="entry name" value="SIS_dom"/>
</dbReference>
<dbReference type="EMBL" id="JAMZEC010000001">
    <property type="protein sequence ID" value="MCP2346554.1"/>
    <property type="molecule type" value="Genomic_DNA"/>
</dbReference>
<dbReference type="InterPro" id="IPR009057">
    <property type="entry name" value="Homeodomain-like_sf"/>
</dbReference>
<dbReference type="Pfam" id="PF01418">
    <property type="entry name" value="HTH_6"/>
    <property type="match status" value="1"/>
</dbReference>
<feature type="domain" description="SIS" evidence="2">
    <location>
        <begin position="134"/>
        <end position="271"/>
    </location>
</feature>
<keyword evidence="4" id="KW-1185">Reference proteome</keyword>
<protein>
    <submittedName>
        <fullName evidence="3">DNA-binding MurR/RpiR family transcriptional regulator</fullName>
    </submittedName>
</protein>
<reference evidence="3 4" key="1">
    <citation type="submission" date="2022-06" db="EMBL/GenBank/DDBJ databases">
        <title>Sequencing the genomes of 1000 actinobacteria strains.</title>
        <authorList>
            <person name="Klenk H.-P."/>
        </authorList>
    </citation>
    <scope>NUCLEOTIDE SEQUENCE [LARGE SCALE GENOMIC DNA]</scope>
    <source>
        <strain evidence="3 4">DSM 44170</strain>
    </source>
</reference>
<dbReference type="SUPFAM" id="SSF46689">
    <property type="entry name" value="Homeodomain-like"/>
    <property type="match status" value="1"/>
</dbReference>
<sequence>MESPQSPVERLRASIRHLWEDLSPAERAVCRFLVSASPDQILFSSAQELGAATGTSNATVVRTMQRLGFGGLPGLKRALAAGFTSTAAPDVRLRTSAGHVGHDLSEIWERVFDEARERVDHCRRLWDPESFRRAVEVMAGASAILVYGTGASDPSARHLALKLGRRGHRARATSATGFALADDLLSLRHGEAVVMFQPEREPRELTVLVERARAVGAGVVLVSGEPGGAFAGKVDAVLAAPHSQTGVTAGPLTGIMVADALLLALDTLDGTRPVEHSRQLTALREQLLGPRIR</sequence>
<dbReference type="Gene3D" id="1.10.10.10">
    <property type="entry name" value="Winged helix-like DNA-binding domain superfamily/Winged helix DNA-binding domain"/>
    <property type="match status" value="1"/>
</dbReference>
<name>A0ABT1JYS3_9ACTN</name>
<dbReference type="Proteomes" id="UP001320766">
    <property type="component" value="Unassembled WGS sequence"/>
</dbReference>